<evidence type="ECO:0000256" key="13">
    <source>
        <dbReference type="SAM" id="MobiDB-lite"/>
    </source>
</evidence>
<name>E1BFE6_BOVIN</name>
<dbReference type="GO" id="GO:0005886">
    <property type="term" value="C:plasma membrane"/>
    <property type="evidence" value="ECO:0000250"/>
    <property type="project" value="UniProtKB"/>
</dbReference>
<dbReference type="CDD" id="cd13358">
    <property type="entry name" value="PH-GRAM_MTMR1"/>
    <property type="match status" value="1"/>
</dbReference>
<evidence type="ECO:0000256" key="1">
    <source>
        <dbReference type="ARBA" id="ARBA00004177"/>
    </source>
</evidence>
<dbReference type="STRING" id="9913.ENSBTAP00000012726"/>
<evidence type="ECO:0000313" key="17">
    <source>
        <dbReference type="Proteomes" id="UP000009136"/>
    </source>
</evidence>
<dbReference type="Gene3D" id="2.30.29.30">
    <property type="entry name" value="Pleckstrin-homology domain (PH domain)/Phosphotyrosine-binding domain (PTB)"/>
    <property type="match status" value="1"/>
</dbReference>
<comment type="subcellular location">
    <subcellularLocation>
        <location evidence="3">Cytoplasm</location>
    </subcellularLocation>
    <subcellularLocation>
        <location evidence="2">Endomembrane system</location>
        <topology evidence="2">Peripheral membrane protein</topology>
    </subcellularLocation>
    <subcellularLocation>
        <location evidence="1">Endosome</location>
    </subcellularLocation>
</comment>
<dbReference type="CDD" id="cd14592">
    <property type="entry name" value="PTP-MTMR1"/>
    <property type="match status" value="1"/>
</dbReference>
<dbReference type="HOGENOM" id="CLU_001839_4_1_1"/>
<feature type="binding site" evidence="12">
    <location>
        <begin position="396"/>
        <end position="397"/>
    </location>
    <ligand>
        <name>substrate</name>
    </ligand>
</feature>
<dbReference type="PANTHER" id="PTHR10807">
    <property type="entry name" value="MYOTUBULARIN-RELATED"/>
    <property type="match status" value="1"/>
</dbReference>
<dbReference type="GeneTree" id="ENSGT00940000153669"/>
<dbReference type="Proteomes" id="UP000009136">
    <property type="component" value="Chromosome X"/>
</dbReference>
<dbReference type="SUPFAM" id="SSF50729">
    <property type="entry name" value="PH domain-like"/>
    <property type="match status" value="1"/>
</dbReference>
<dbReference type="InterPro" id="IPR030587">
    <property type="entry name" value="MTMR1_PTP"/>
</dbReference>
<dbReference type="PANTHER" id="PTHR10807:SF40">
    <property type="entry name" value="MYOTUBULARIN-RELATED PROTEIN 1"/>
    <property type="match status" value="1"/>
</dbReference>
<reference evidence="16" key="3">
    <citation type="submission" date="2025-09" db="UniProtKB">
        <authorList>
            <consortium name="Ensembl"/>
        </authorList>
    </citation>
    <scope>IDENTIFICATION</scope>
    <source>
        <strain evidence="16">Hereford</strain>
    </source>
</reference>
<keyword evidence="6" id="KW-0963">Cytoplasm</keyword>
<protein>
    <recommendedName>
        <fullName evidence="5">phosphatidylinositol-3,5-bisphosphate 3-phosphatase</fullName>
        <ecNumber evidence="5">3.1.3.95</ecNumber>
    </recommendedName>
</protein>
<dbReference type="SUPFAM" id="SSF52799">
    <property type="entry name" value="(Phosphotyrosine protein) phosphatases II"/>
    <property type="match status" value="1"/>
</dbReference>
<dbReference type="CTD" id="8776"/>
<dbReference type="InterPro" id="IPR011993">
    <property type="entry name" value="PH-like_dom_sf"/>
</dbReference>
<dbReference type="PROSITE" id="PS51257">
    <property type="entry name" value="PROKAR_LIPOPROTEIN"/>
    <property type="match status" value="1"/>
</dbReference>
<dbReference type="GO" id="GO:0052629">
    <property type="term" value="F:phosphatidylinositol-3,5-bisphosphate 3-phosphatase activity"/>
    <property type="evidence" value="ECO:0000318"/>
    <property type="project" value="GO_Central"/>
</dbReference>
<evidence type="ECO:0000313" key="16">
    <source>
        <dbReference type="Ensembl" id="ENSBTAP00000012726.4"/>
    </source>
</evidence>
<dbReference type="Ensembl" id="ENSBTAT00000012726.6">
    <property type="protein sequence ID" value="ENSBTAP00000012726.4"/>
    <property type="gene ID" value="ENSBTAG00000009657.7"/>
</dbReference>
<keyword evidence="10" id="KW-0472">Membrane</keyword>
<dbReference type="EC" id="3.1.3.95" evidence="5"/>
<keyword evidence="17" id="KW-1185">Reference proteome</keyword>
<dbReference type="GO" id="GO:0046856">
    <property type="term" value="P:phosphatidylinositol dephosphorylation"/>
    <property type="evidence" value="ECO:0000318"/>
    <property type="project" value="GO_Central"/>
</dbReference>
<feature type="binding site" evidence="12">
    <location>
        <begin position="371"/>
        <end position="374"/>
    </location>
    <ligand>
        <name>substrate</name>
    </ligand>
</feature>
<keyword evidence="8" id="KW-0378">Hydrolase</keyword>
<feature type="active site" description="Phosphocysteine intermediate" evidence="11">
    <location>
        <position position="458"/>
    </location>
</feature>
<feature type="region of interest" description="Disordered" evidence="13">
    <location>
        <begin position="1"/>
        <end position="54"/>
    </location>
</feature>
<proteinExistence type="inferred from homology"/>
<feature type="binding site" evidence="12">
    <location>
        <begin position="458"/>
        <end position="464"/>
    </location>
    <ligand>
        <name>substrate</name>
    </ligand>
</feature>
<evidence type="ECO:0000256" key="5">
    <source>
        <dbReference type="ARBA" id="ARBA00012903"/>
    </source>
</evidence>
<dbReference type="GO" id="GO:0004438">
    <property type="term" value="F:phosphatidylinositol-3-phosphate phosphatase activity"/>
    <property type="evidence" value="ECO:0000250"/>
    <property type="project" value="UniProtKB"/>
</dbReference>
<keyword evidence="9" id="KW-0443">Lipid metabolism</keyword>
<accession>E1BFE6</accession>
<dbReference type="InterPro" id="IPR030564">
    <property type="entry name" value="Myotubularin"/>
</dbReference>
<dbReference type="InterPro" id="IPR037857">
    <property type="entry name" value="MTMR1_PH-GRAM"/>
</dbReference>
<evidence type="ECO:0000259" key="14">
    <source>
        <dbReference type="PROSITE" id="PS50056"/>
    </source>
</evidence>
<dbReference type="Pfam" id="PF06602">
    <property type="entry name" value="Myotub-related"/>
    <property type="match status" value="1"/>
</dbReference>
<dbReference type="InterPro" id="IPR016130">
    <property type="entry name" value="Tyr_Pase_AS"/>
</dbReference>
<evidence type="ECO:0000256" key="12">
    <source>
        <dbReference type="PIRSR" id="PIRSR630564-2"/>
    </source>
</evidence>
<feature type="domain" description="Myotubularin phosphatase" evidence="15">
    <location>
        <begin position="246"/>
        <end position="621"/>
    </location>
</feature>
<dbReference type="GO" id="GO:0016020">
    <property type="term" value="C:membrane"/>
    <property type="evidence" value="ECO:0000318"/>
    <property type="project" value="GO_Central"/>
</dbReference>
<dbReference type="InterPro" id="IPR029021">
    <property type="entry name" value="Prot-tyrosine_phosphatase-like"/>
</dbReference>
<dbReference type="GO" id="GO:0005768">
    <property type="term" value="C:endosome"/>
    <property type="evidence" value="ECO:0007669"/>
    <property type="project" value="UniProtKB-SubCell"/>
</dbReference>
<dbReference type="RefSeq" id="XP_059739500.1">
    <property type="nucleotide sequence ID" value="XM_059883517.1"/>
</dbReference>
<reference evidence="16" key="1">
    <citation type="submission" date="2018-03" db="EMBL/GenBank/DDBJ databases">
        <title>ARS-UCD1.2.</title>
        <authorList>
            <person name="Rosen B.D."/>
            <person name="Bickhart D.M."/>
            <person name="Koren S."/>
            <person name="Schnabel R.D."/>
            <person name="Hall R."/>
            <person name="Zimin A."/>
            <person name="Dreischer C."/>
            <person name="Schultheiss S."/>
            <person name="Schroeder S.G."/>
            <person name="Elsik C.G."/>
            <person name="Couldrey C."/>
            <person name="Liu G.E."/>
            <person name="Van Tassell C.P."/>
            <person name="Phillippy A.M."/>
            <person name="Smith T.P.L."/>
            <person name="Medrano J.F."/>
        </authorList>
    </citation>
    <scope>NUCLEOTIDE SEQUENCE [LARGE SCALE GENOMIC DNA]</scope>
    <source>
        <strain evidence="16">Hereford</strain>
    </source>
</reference>
<evidence type="ECO:0000256" key="10">
    <source>
        <dbReference type="ARBA" id="ARBA00023136"/>
    </source>
</evidence>
<feature type="compositionally biased region" description="Low complexity" evidence="13">
    <location>
        <begin position="1"/>
        <end position="15"/>
    </location>
</feature>
<dbReference type="SMR" id="E1BFE6"/>
<comment type="similarity">
    <text evidence="4">Belongs to the protein-tyrosine phosphatase family. Non-receptor class myotubularin subfamily.</text>
</comment>
<dbReference type="AlphaFoldDB" id="E1BFE6"/>
<dbReference type="SMART" id="SM00404">
    <property type="entry name" value="PTPc_motif"/>
    <property type="match status" value="1"/>
</dbReference>
<dbReference type="InParanoid" id="E1BFE6"/>
<dbReference type="SMART" id="SM00568">
    <property type="entry name" value="GRAM"/>
    <property type="match status" value="1"/>
</dbReference>
<dbReference type="FunCoup" id="E1BFE6">
    <property type="interactions" value="2043"/>
</dbReference>
<dbReference type="GO" id="GO:0005737">
    <property type="term" value="C:cytoplasm"/>
    <property type="evidence" value="ECO:0000250"/>
    <property type="project" value="UniProtKB"/>
</dbReference>
<dbReference type="Pfam" id="PF02893">
    <property type="entry name" value="GRAM"/>
    <property type="match status" value="1"/>
</dbReference>
<reference evidence="16" key="2">
    <citation type="submission" date="2025-08" db="UniProtKB">
        <authorList>
            <consortium name="Ensembl"/>
        </authorList>
    </citation>
    <scope>IDENTIFICATION</scope>
    <source>
        <strain evidence="16">Hereford</strain>
    </source>
</reference>
<feature type="domain" description="Tyrosine specific protein phosphatases" evidence="14">
    <location>
        <begin position="427"/>
        <end position="489"/>
    </location>
</feature>
<evidence type="ECO:0000259" key="15">
    <source>
        <dbReference type="PROSITE" id="PS51339"/>
    </source>
</evidence>
<dbReference type="FunFam" id="2.30.29.30:FF:000038">
    <property type="entry name" value="Myotubularin 1, isoform CRA_a"/>
    <property type="match status" value="1"/>
</dbReference>
<evidence type="ECO:0000256" key="11">
    <source>
        <dbReference type="PIRSR" id="PIRSR630564-1"/>
    </source>
</evidence>
<dbReference type="InterPro" id="IPR000387">
    <property type="entry name" value="Tyr_Pase_dom"/>
</dbReference>
<dbReference type="eggNOG" id="KOG4471">
    <property type="taxonomic scope" value="Eukaryota"/>
</dbReference>
<evidence type="ECO:0000256" key="3">
    <source>
        <dbReference type="ARBA" id="ARBA00004496"/>
    </source>
</evidence>
<evidence type="ECO:0000256" key="4">
    <source>
        <dbReference type="ARBA" id="ARBA00007471"/>
    </source>
</evidence>
<dbReference type="InterPro" id="IPR004182">
    <property type="entry name" value="GRAM"/>
</dbReference>
<dbReference type="OMA" id="PESWRIT"/>
<evidence type="ECO:0000256" key="2">
    <source>
        <dbReference type="ARBA" id="ARBA00004184"/>
    </source>
</evidence>
<dbReference type="InterPro" id="IPR010569">
    <property type="entry name" value="Myotubularin-like_Pase_dom"/>
</dbReference>
<sequence length="684" mass="76566">MDRPAAAAAAAAAGCDSGGGLGPGPAGGRRPPRVAGGPAVGSRQPSVETLDSPTGSHVEWCKQLIAATISSQISGSVTSENVSRDYKEIQEEHNGYPSEAEADQALRDGNKLAQMEEAPLLPGESIKAIVKDVMYICPFVGAVTGTLTVTDFKMYFKNVERDPHFVLEVPLGVISRVEKIGAQSHGDNSCGIEIVCKDMRNLRLAYKQEEQSKLGIFENLNKHAFPLSNGQTLFAFNYKEKFPVNGWKVYDPVSEYKRQGLPNESWKISKVNSNYELCDTYPAIIVVPTSVKDDDLSKVAAFRAKGRIPVLSWIHPESQATITRCSQPLVGPNDKRCKEDEKYLQTIMDANAQAHKLIIFDARQNSVADTNKAKGGGYESESAYPNAELMFLEIHNIHVMRESLRKLKEIAYPAIDEARWLSNVDGTHWLEYIRMLLAGAVRIADKVESGKTSVVVHCSDGWDRTAQLTSLAMLMLDSYYRTIKGFEALIEKEWISFGHRFALRVGHGNDNHADADRSPIFLQFIDCVWQMTRQFPSAFEFNEFFLITILDHLYSCLFGTFLCNCEQQRLKEDVSTKTVSLWSYINSQLDEFSNPFFVNYENHVLYPVASLSHLELWVNYYVRWNPRMRPQTPTHQNLKELLAVRAELQKRVEDLQREVAARASASSERGSSPSHSVTPVHTSV</sequence>
<feature type="compositionally biased region" description="Low complexity" evidence="13">
    <location>
        <begin position="661"/>
        <end position="676"/>
    </location>
</feature>
<dbReference type="PROSITE" id="PS50056">
    <property type="entry name" value="TYR_PHOSPHATASE_2"/>
    <property type="match status" value="1"/>
</dbReference>
<keyword evidence="7" id="KW-0967">Endosome</keyword>
<dbReference type="PaxDb" id="9913-ENSBTAP00000012726"/>
<dbReference type="PROSITE" id="PS00383">
    <property type="entry name" value="TYR_PHOSPHATASE_1"/>
    <property type="match status" value="1"/>
</dbReference>
<dbReference type="VGNC" id="VGNC:31736">
    <property type="gene designation" value="MTMR1"/>
</dbReference>
<feature type="compositionally biased region" description="Gly residues" evidence="13">
    <location>
        <begin position="16"/>
        <end position="27"/>
    </location>
</feature>
<evidence type="ECO:0000256" key="8">
    <source>
        <dbReference type="ARBA" id="ARBA00022801"/>
    </source>
</evidence>
<gene>
    <name evidence="16 18" type="primary">MTMR1</name>
</gene>
<evidence type="ECO:0000256" key="7">
    <source>
        <dbReference type="ARBA" id="ARBA00022753"/>
    </source>
</evidence>
<dbReference type="OrthoDB" id="271628at2759"/>
<evidence type="ECO:0000313" key="18">
    <source>
        <dbReference type="VGNC" id="VGNC:31736"/>
    </source>
</evidence>
<feature type="compositionally biased region" description="Polar residues" evidence="13">
    <location>
        <begin position="43"/>
        <end position="54"/>
    </location>
</feature>
<dbReference type="VEuPathDB" id="HostDB:ENSBTAG00000009657"/>
<dbReference type="GeneID" id="541155"/>
<evidence type="ECO:0000256" key="6">
    <source>
        <dbReference type="ARBA" id="ARBA00022490"/>
    </source>
</evidence>
<dbReference type="Reactome" id="R-BTA-1660499">
    <property type="pathway name" value="Synthesis of PIPs at the plasma membrane"/>
</dbReference>
<dbReference type="PROSITE" id="PS51339">
    <property type="entry name" value="PPASE_MYOTUBULARIN"/>
    <property type="match status" value="1"/>
</dbReference>
<dbReference type="Bgee" id="ENSBTAG00000009657">
    <property type="expression patterns" value="Expressed in oocyte and 106 other cell types or tissues"/>
</dbReference>
<organism evidence="16 17">
    <name type="scientific">Bos taurus</name>
    <name type="common">Bovine</name>
    <dbReference type="NCBI Taxonomy" id="9913"/>
    <lineage>
        <taxon>Eukaryota</taxon>
        <taxon>Metazoa</taxon>
        <taxon>Chordata</taxon>
        <taxon>Craniata</taxon>
        <taxon>Vertebrata</taxon>
        <taxon>Euteleostomi</taxon>
        <taxon>Mammalia</taxon>
        <taxon>Eutheria</taxon>
        <taxon>Laurasiatheria</taxon>
        <taxon>Artiodactyla</taxon>
        <taxon>Ruminantia</taxon>
        <taxon>Pecora</taxon>
        <taxon>Bovidae</taxon>
        <taxon>Bovinae</taxon>
        <taxon>Bos</taxon>
    </lineage>
</organism>
<evidence type="ECO:0000256" key="9">
    <source>
        <dbReference type="ARBA" id="ARBA00023098"/>
    </source>
</evidence>
<dbReference type="Reactome" id="R-BTA-9035034">
    <property type="pathway name" value="RHOF GTPase cycle"/>
</dbReference>
<feature type="region of interest" description="Disordered" evidence="13">
    <location>
        <begin position="659"/>
        <end position="684"/>
    </location>
</feature>
<dbReference type="InterPro" id="IPR003595">
    <property type="entry name" value="Tyr_Pase_cat"/>
</dbReference>